<keyword evidence="1 4" id="KW-0285">Flavoprotein</keyword>
<dbReference type="EMBL" id="SNYA01000001">
    <property type="protein sequence ID" value="TDP95708.1"/>
    <property type="molecule type" value="Genomic_DNA"/>
</dbReference>
<dbReference type="PANTHER" id="PTHR11455">
    <property type="entry name" value="CRYPTOCHROME"/>
    <property type="match status" value="1"/>
</dbReference>
<keyword evidence="3 6" id="KW-0157">Chromophore</keyword>
<evidence type="ECO:0000256" key="4">
    <source>
        <dbReference type="PIRSR" id="PIRSR602081-1"/>
    </source>
</evidence>
<dbReference type="Pfam" id="PF00875">
    <property type="entry name" value="DNA_photolyase"/>
    <property type="match status" value="1"/>
</dbReference>
<feature type="site" description="Electron transfer via tryptophanyl radical" evidence="5">
    <location>
        <position position="300"/>
    </location>
</feature>
<dbReference type="InterPro" id="IPR005101">
    <property type="entry name" value="Cryptochr/Photolyase_FAD-bd"/>
</dbReference>
<dbReference type="Gene3D" id="3.40.50.620">
    <property type="entry name" value="HUPs"/>
    <property type="match status" value="1"/>
</dbReference>
<accession>A0A4V3CYW5</accession>
<dbReference type="InterPro" id="IPR036155">
    <property type="entry name" value="Crypto/Photolyase_N_sf"/>
</dbReference>
<dbReference type="GO" id="GO:0009416">
    <property type="term" value="P:response to light stimulus"/>
    <property type="evidence" value="ECO:0007669"/>
    <property type="project" value="TreeGrafter"/>
</dbReference>
<evidence type="ECO:0000259" key="7">
    <source>
        <dbReference type="PROSITE" id="PS51645"/>
    </source>
</evidence>
<dbReference type="PROSITE" id="PS00394">
    <property type="entry name" value="DNA_PHOTOLYASES_1_1"/>
    <property type="match status" value="1"/>
</dbReference>
<protein>
    <submittedName>
        <fullName evidence="8">Deoxyribodipyrimidine photo-lyase type I</fullName>
    </submittedName>
</protein>
<feature type="binding site" evidence="4">
    <location>
        <position position="223"/>
    </location>
    <ligand>
        <name>FAD</name>
        <dbReference type="ChEBI" id="CHEBI:57692"/>
    </ligand>
</feature>
<evidence type="ECO:0000256" key="5">
    <source>
        <dbReference type="PIRSR" id="PIRSR602081-2"/>
    </source>
</evidence>
<feature type="binding site" evidence="4">
    <location>
        <begin position="367"/>
        <end position="369"/>
    </location>
    <ligand>
        <name>FAD</name>
        <dbReference type="ChEBI" id="CHEBI:57692"/>
    </ligand>
</feature>
<dbReference type="InterPro" id="IPR036134">
    <property type="entry name" value="Crypto/Photolyase_FAD-like_sf"/>
</dbReference>
<name>A0A4V3CYW5_9MICO</name>
<keyword evidence="2 4" id="KW-0274">FAD</keyword>
<organism evidence="8 9">
    <name type="scientific">Leucobacter luti</name>
    <dbReference type="NCBI Taxonomy" id="340320"/>
    <lineage>
        <taxon>Bacteria</taxon>
        <taxon>Bacillati</taxon>
        <taxon>Actinomycetota</taxon>
        <taxon>Actinomycetes</taxon>
        <taxon>Micrococcales</taxon>
        <taxon>Microbacteriaceae</taxon>
        <taxon>Leucobacter</taxon>
    </lineage>
</organism>
<dbReference type="PROSITE" id="PS51645">
    <property type="entry name" value="PHR_CRY_ALPHA_BETA"/>
    <property type="match status" value="1"/>
</dbReference>
<dbReference type="SUPFAM" id="SSF48173">
    <property type="entry name" value="Cryptochrome/photolyase FAD-binding domain"/>
    <property type="match status" value="1"/>
</dbReference>
<dbReference type="GO" id="GO:0071949">
    <property type="term" value="F:FAD binding"/>
    <property type="evidence" value="ECO:0007669"/>
    <property type="project" value="TreeGrafter"/>
</dbReference>
<feature type="site" description="Electron transfer via tryptophanyl radical" evidence="5">
    <location>
        <position position="354"/>
    </location>
</feature>
<dbReference type="GO" id="GO:0006950">
    <property type="term" value="P:response to stress"/>
    <property type="evidence" value="ECO:0007669"/>
    <property type="project" value="UniProtKB-ARBA"/>
</dbReference>
<keyword evidence="8" id="KW-0456">Lyase</keyword>
<dbReference type="PRINTS" id="PR00147">
    <property type="entry name" value="DNAPHOTLYASE"/>
</dbReference>
<evidence type="ECO:0000256" key="1">
    <source>
        <dbReference type="ARBA" id="ARBA00022630"/>
    </source>
</evidence>
<feature type="binding site" evidence="4">
    <location>
        <position position="266"/>
    </location>
    <ligand>
        <name>FAD</name>
        <dbReference type="ChEBI" id="CHEBI:57692"/>
    </ligand>
</feature>
<dbReference type="RefSeq" id="WP_133615586.1">
    <property type="nucleotide sequence ID" value="NZ_SNYA01000001.1"/>
</dbReference>
<dbReference type="Proteomes" id="UP000295601">
    <property type="component" value="Unassembled WGS sequence"/>
</dbReference>
<dbReference type="AlphaFoldDB" id="A0A4V3CYW5"/>
<dbReference type="InterPro" id="IPR018394">
    <property type="entry name" value="DNA_photolyase_1_CS_C"/>
</dbReference>
<keyword evidence="9" id="KW-1185">Reference proteome</keyword>
<dbReference type="Gene3D" id="1.10.579.10">
    <property type="entry name" value="DNA Cyclobutane Dipyrimidine Photolyase, subunit A, domain 3"/>
    <property type="match status" value="1"/>
</dbReference>
<dbReference type="PANTHER" id="PTHR11455:SF9">
    <property type="entry name" value="CRYPTOCHROME CIRCADIAN CLOCK 5 ISOFORM X1"/>
    <property type="match status" value="1"/>
</dbReference>
<proteinExistence type="inferred from homology"/>
<sequence length="458" mass="50156">MTTLVWFRDDLRLEDHPALAAGAADSDGIVALYVLDEVSPGSRPLGGAAKWWLHGSLAKLGDALAERGVPLILRRGAARTVVREVAAESGANRVLWNRRYSAERATDAALKAELREAGIAAHSALGNVLFEPGTILNGQSEPYRVYSAFWRACLHAAAPEAPLQAPKTVRAAPRQPVSDDLSSWALRPASPDWATGLAERWEPGEAAAIAQLERFLGERAADYAPGRDFPASETGSELSPYLRWGELSPRTVWHRALAAGSDTGMFLSELGWREFAWHTLFRAPDLHTRGLNRQFDAFPWRDSPGEALTAWQLGRTGFPLVDAGMRELWETGFMHNRVRMVTASFLTKNLLIDWRVGEAWFWDTLVDADAASNPFNWQWVAGCGADAAPYFRIFNPLTQQQKFDRGGEYTDRWAPDSLLTPAIVDLRASRVAALAAYDAARGSTPGTGVSAGEPIEPG</sequence>
<dbReference type="GO" id="GO:0003677">
    <property type="term" value="F:DNA binding"/>
    <property type="evidence" value="ECO:0007669"/>
    <property type="project" value="TreeGrafter"/>
</dbReference>
<evidence type="ECO:0000256" key="6">
    <source>
        <dbReference type="RuleBase" id="RU004182"/>
    </source>
</evidence>
<dbReference type="GO" id="GO:0006139">
    <property type="term" value="P:nucleobase-containing compound metabolic process"/>
    <property type="evidence" value="ECO:0007669"/>
    <property type="project" value="UniProtKB-ARBA"/>
</dbReference>
<evidence type="ECO:0000313" key="8">
    <source>
        <dbReference type="EMBL" id="TDP95708.1"/>
    </source>
</evidence>
<comment type="cofactor">
    <cofactor evidence="4">
        <name>FAD</name>
        <dbReference type="ChEBI" id="CHEBI:57692"/>
    </cofactor>
    <text evidence="4">Binds 1 FAD per subunit.</text>
</comment>
<feature type="domain" description="Photolyase/cryptochrome alpha/beta" evidence="7">
    <location>
        <begin position="1"/>
        <end position="129"/>
    </location>
</feature>
<dbReference type="SUPFAM" id="SSF52425">
    <property type="entry name" value="Cryptochrome/photolyase, N-terminal domain"/>
    <property type="match status" value="1"/>
</dbReference>
<feature type="site" description="Electron transfer via tryptophanyl radical" evidence="5">
    <location>
        <position position="377"/>
    </location>
</feature>
<dbReference type="Pfam" id="PF03441">
    <property type="entry name" value="FAD_binding_7"/>
    <property type="match status" value="1"/>
</dbReference>
<comment type="similarity">
    <text evidence="6">Belongs to the DNA photolyase family.</text>
</comment>
<dbReference type="InterPro" id="IPR014729">
    <property type="entry name" value="Rossmann-like_a/b/a_fold"/>
</dbReference>
<gene>
    <name evidence="8" type="ORF">EDF62_0402</name>
</gene>
<dbReference type="PROSITE" id="PS00691">
    <property type="entry name" value="DNA_PHOTOLYASES_1_2"/>
    <property type="match status" value="1"/>
</dbReference>
<dbReference type="InterPro" id="IPR006050">
    <property type="entry name" value="DNA_photolyase_N"/>
</dbReference>
<evidence type="ECO:0000313" key="9">
    <source>
        <dbReference type="Proteomes" id="UP000295601"/>
    </source>
</evidence>
<dbReference type="OrthoDB" id="9772484at2"/>
<reference evidence="8 9" key="1">
    <citation type="submission" date="2019-03" db="EMBL/GenBank/DDBJ databases">
        <title>Genomic analyses of the natural microbiome of Caenorhabditis elegans.</title>
        <authorList>
            <person name="Samuel B."/>
        </authorList>
    </citation>
    <scope>NUCLEOTIDE SEQUENCE [LARGE SCALE GENOMIC DNA]</scope>
    <source>
        <strain evidence="8 9">JUb18</strain>
    </source>
</reference>
<evidence type="ECO:0000256" key="2">
    <source>
        <dbReference type="ARBA" id="ARBA00022827"/>
    </source>
</evidence>
<dbReference type="InterPro" id="IPR002081">
    <property type="entry name" value="Cryptochrome/DNA_photolyase_1"/>
</dbReference>
<evidence type="ECO:0000256" key="3">
    <source>
        <dbReference type="ARBA" id="ARBA00022991"/>
    </source>
</evidence>
<dbReference type="GO" id="GO:0003904">
    <property type="term" value="F:deoxyribodipyrimidine photo-lyase activity"/>
    <property type="evidence" value="ECO:0007669"/>
    <property type="project" value="TreeGrafter"/>
</dbReference>
<comment type="caution">
    <text evidence="8">The sequence shown here is derived from an EMBL/GenBank/DDBJ whole genome shotgun (WGS) entry which is preliminary data.</text>
</comment>
<dbReference type="Gene3D" id="1.25.40.80">
    <property type="match status" value="1"/>
</dbReference>